<reference evidence="1" key="1">
    <citation type="submission" date="2021-06" db="EMBL/GenBank/DDBJ databases">
        <authorList>
            <person name="Kallberg Y."/>
            <person name="Tangrot J."/>
            <person name="Rosling A."/>
        </authorList>
    </citation>
    <scope>NUCLEOTIDE SEQUENCE</scope>
    <source>
        <strain evidence="1">87-6 pot B 2015</strain>
    </source>
</reference>
<comment type="caution">
    <text evidence="1">The sequence shown here is derived from an EMBL/GenBank/DDBJ whole genome shotgun (WGS) entry which is preliminary data.</text>
</comment>
<evidence type="ECO:0000313" key="1">
    <source>
        <dbReference type="EMBL" id="CAG8639589.1"/>
    </source>
</evidence>
<gene>
    <name evidence="1" type="ORF">FMOSSE_LOCUS10915</name>
</gene>
<evidence type="ECO:0000313" key="2">
    <source>
        <dbReference type="Proteomes" id="UP000789375"/>
    </source>
</evidence>
<protein>
    <submittedName>
        <fullName evidence="1">2199_t:CDS:1</fullName>
    </submittedName>
</protein>
<accession>A0A9N9DKY3</accession>
<dbReference type="EMBL" id="CAJVPP010003897">
    <property type="protein sequence ID" value="CAG8639589.1"/>
    <property type="molecule type" value="Genomic_DNA"/>
</dbReference>
<dbReference type="AlphaFoldDB" id="A0A9N9DKY3"/>
<organism evidence="1 2">
    <name type="scientific">Funneliformis mosseae</name>
    <name type="common">Endomycorrhizal fungus</name>
    <name type="synonym">Glomus mosseae</name>
    <dbReference type="NCBI Taxonomy" id="27381"/>
    <lineage>
        <taxon>Eukaryota</taxon>
        <taxon>Fungi</taxon>
        <taxon>Fungi incertae sedis</taxon>
        <taxon>Mucoromycota</taxon>
        <taxon>Glomeromycotina</taxon>
        <taxon>Glomeromycetes</taxon>
        <taxon>Glomerales</taxon>
        <taxon>Glomeraceae</taxon>
        <taxon>Funneliformis</taxon>
    </lineage>
</organism>
<sequence length="40" mass="4772">MTGSLLFSQQEDTPINVLPKSQNLYKSLIMWWPRGWQYQS</sequence>
<name>A0A9N9DKY3_FUNMO</name>
<dbReference type="Proteomes" id="UP000789375">
    <property type="component" value="Unassembled WGS sequence"/>
</dbReference>
<proteinExistence type="predicted"/>
<keyword evidence="2" id="KW-1185">Reference proteome</keyword>